<protein>
    <recommendedName>
        <fullName evidence="6">Large ribosomal subunit protein bL21</fullName>
    </recommendedName>
</protein>
<gene>
    <name evidence="6 8" type="primary">rplU</name>
    <name evidence="8" type="ORF">V22_42890</name>
</gene>
<evidence type="ECO:0000313" key="8">
    <source>
        <dbReference type="EMBL" id="QDT67017.1"/>
    </source>
</evidence>
<dbReference type="OrthoDB" id="9813334at2"/>
<dbReference type="GO" id="GO:0003735">
    <property type="term" value="F:structural constituent of ribosome"/>
    <property type="evidence" value="ECO:0007669"/>
    <property type="project" value="InterPro"/>
</dbReference>
<evidence type="ECO:0000256" key="1">
    <source>
        <dbReference type="ARBA" id="ARBA00008563"/>
    </source>
</evidence>
<comment type="subunit">
    <text evidence="6">Part of the 50S ribosomal subunit. Contacts protein L20.</text>
</comment>
<evidence type="ECO:0000256" key="7">
    <source>
        <dbReference type="RuleBase" id="RU000562"/>
    </source>
</evidence>
<evidence type="ECO:0000256" key="4">
    <source>
        <dbReference type="ARBA" id="ARBA00022980"/>
    </source>
</evidence>
<dbReference type="GO" id="GO:0006412">
    <property type="term" value="P:translation"/>
    <property type="evidence" value="ECO:0007669"/>
    <property type="project" value="UniProtKB-UniRule"/>
</dbReference>
<comment type="function">
    <text evidence="6 7">This protein binds to 23S rRNA in the presence of protein L20.</text>
</comment>
<name>A0A517TF73_9PLAN</name>
<dbReference type="PANTHER" id="PTHR21349:SF0">
    <property type="entry name" value="LARGE RIBOSOMAL SUBUNIT PROTEIN BL21M"/>
    <property type="match status" value="1"/>
</dbReference>
<proteinExistence type="inferred from homology"/>
<evidence type="ECO:0000256" key="2">
    <source>
        <dbReference type="ARBA" id="ARBA00022730"/>
    </source>
</evidence>
<evidence type="ECO:0000313" key="9">
    <source>
        <dbReference type="Proteomes" id="UP000319976"/>
    </source>
</evidence>
<keyword evidence="9" id="KW-1185">Reference proteome</keyword>
<keyword evidence="3 6" id="KW-0694">RNA-binding</keyword>
<dbReference type="InterPro" id="IPR001787">
    <property type="entry name" value="Ribosomal_bL21"/>
</dbReference>
<keyword evidence="5 6" id="KW-0687">Ribonucleoprotein</keyword>
<dbReference type="GO" id="GO:0019843">
    <property type="term" value="F:rRNA binding"/>
    <property type="evidence" value="ECO:0007669"/>
    <property type="project" value="UniProtKB-UniRule"/>
</dbReference>
<evidence type="ECO:0000256" key="3">
    <source>
        <dbReference type="ARBA" id="ARBA00022884"/>
    </source>
</evidence>
<dbReference type="NCBIfam" id="TIGR00061">
    <property type="entry name" value="L21"/>
    <property type="match status" value="1"/>
</dbReference>
<accession>A0A517TF73</accession>
<keyword evidence="4 6" id="KW-0689">Ribosomal protein</keyword>
<comment type="similarity">
    <text evidence="1 6 7">Belongs to the bacterial ribosomal protein bL21 family.</text>
</comment>
<dbReference type="AlphaFoldDB" id="A0A517TF73"/>
<dbReference type="InterPro" id="IPR036164">
    <property type="entry name" value="bL21-like_sf"/>
</dbReference>
<dbReference type="SUPFAM" id="SSF141091">
    <property type="entry name" value="L21p-like"/>
    <property type="match status" value="1"/>
</dbReference>
<dbReference type="EMBL" id="CP036316">
    <property type="protein sequence ID" value="QDT67017.1"/>
    <property type="molecule type" value="Genomic_DNA"/>
</dbReference>
<dbReference type="KEGG" id="chya:V22_42890"/>
<dbReference type="PROSITE" id="PS01169">
    <property type="entry name" value="RIBOSOMAL_L21"/>
    <property type="match status" value="1"/>
</dbReference>
<evidence type="ECO:0000256" key="5">
    <source>
        <dbReference type="ARBA" id="ARBA00023274"/>
    </source>
</evidence>
<dbReference type="GO" id="GO:1990904">
    <property type="term" value="C:ribonucleoprotein complex"/>
    <property type="evidence" value="ECO:0007669"/>
    <property type="project" value="UniProtKB-KW"/>
</dbReference>
<dbReference type="InterPro" id="IPR028909">
    <property type="entry name" value="bL21-like"/>
</dbReference>
<reference evidence="8 9" key="1">
    <citation type="submission" date="2019-02" db="EMBL/GenBank/DDBJ databases">
        <title>Deep-cultivation of Planctomycetes and their phenomic and genomic characterization uncovers novel biology.</title>
        <authorList>
            <person name="Wiegand S."/>
            <person name="Jogler M."/>
            <person name="Boedeker C."/>
            <person name="Pinto D."/>
            <person name="Vollmers J."/>
            <person name="Rivas-Marin E."/>
            <person name="Kohn T."/>
            <person name="Peeters S.H."/>
            <person name="Heuer A."/>
            <person name="Rast P."/>
            <person name="Oberbeckmann S."/>
            <person name="Bunk B."/>
            <person name="Jeske O."/>
            <person name="Meyerdierks A."/>
            <person name="Storesund J.E."/>
            <person name="Kallscheuer N."/>
            <person name="Luecker S."/>
            <person name="Lage O.M."/>
            <person name="Pohl T."/>
            <person name="Merkel B.J."/>
            <person name="Hornburger P."/>
            <person name="Mueller R.-W."/>
            <person name="Bruemmer F."/>
            <person name="Labrenz M."/>
            <person name="Spormann A.M."/>
            <person name="Op den Camp H."/>
            <person name="Overmann J."/>
            <person name="Amann R."/>
            <person name="Jetten M.S.M."/>
            <person name="Mascher T."/>
            <person name="Medema M.H."/>
            <person name="Devos D.P."/>
            <person name="Kaster A.-K."/>
            <person name="Ovreas L."/>
            <person name="Rohde M."/>
            <person name="Galperin M.Y."/>
            <person name="Jogler C."/>
        </authorList>
    </citation>
    <scope>NUCLEOTIDE SEQUENCE [LARGE SCALE GENOMIC DNA]</scope>
    <source>
        <strain evidence="8 9">V22</strain>
    </source>
</reference>
<dbReference type="Proteomes" id="UP000319976">
    <property type="component" value="Chromosome"/>
</dbReference>
<keyword evidence="2 6" id="KW-0699">rRNA-binding</keyword>
<dbReference type="HAMAP" id="MF_01363">
    <property type="entry name" value="Ribosomal_bL21"/>
    <property type="match status" value="1"/>
</dbReference>
<dbReference type="GO" id="GO:0005737">
    <property type="term" value="C:cytoplasm"/>
    <property type="evidence" value="ECO:0007669"/>
    <property type="project" value="UniProtKB-ARBA"/>
</dbReference>
<sequence>MFAIIEDGSRQYRVSEGDKLSIDLRNNDGEPLEVGSSITFDKVLLANGGAASVIGRPLIDGATVAAEVIDPTQKGDKVEIQKFRRRKNSKRHTGHRQKYTLVQIGAIDVPGLEVVEAAPAAAAPEAAAESTTAEE</sequence>
<dbReference type="GO" id="GO:0005840">
    <property type="term" value="C:ribosome"/>
    <property type="evidence" value="ECO:0007669"/>
    <property type="project" value="UniProtKB-KW"/>
</dbReference>
<organism evidence="8 9">
    <name type="scientific">Calycomorphotria hydatis</name>
    <dbReference type="NCBI Taxonomy" id="2528027"/>
    <lineage>
        <taxon>Bacteria</taxon>
        <taxon>Pseudomonadati</taxon>
        <taxon>Planctomycetota</taxon>
        <taxon>Planctomycetia</taxon>
        <taxon>Planctomycetales</taxon>
        <taxon>Planctomycetaceae</taxon>
        <taxon>Calycomorphotria</taxon>
    </lineage>
</organism>
<evidence type="ECO:0000256" key="6">
    <source>
        <dbReference type="HAMAP-Rule" id="MF_01363"/>
    </source>
</evidence>
<dbReference type="PANTHER" id="PTHR21349">
    <property type="entry name" value="50S RIBOSOMAL PROTEIN L21"/>
    <property type="match status" value="1"/>
</dbReference>
<dbReference type="InterPro" id="IPR018258">
    <property type="entry name" value="Ribosomal_bL21_CS"/>
</dbReference>
<dbReference type="Pfam" id="PF00829">
    <property type="entry name" value="Ribosomal_L21p"/>
    <property type="match status" value="1"/>
</dbReference>